<dbReference type="SUPFAM" id="SSF51735">
    <property type="entry name" value="NAD(P)-binding Rossmann-fold domains"/>
    <property type="match status" value="1"/>
</dbReference>
<dbReference type="PANTHER" id="PTHR43401:SF2">
    <property type="entry name" value="L-THREONINE 3-DEHYDROGENASE"/>
    <property type="match status" value="1"/>
</dbReference>
<dbReference type="Gene3D" id="3.90.180.10">
    <property type="entry name" value="Medium-chain alcohol dehydrogenases, catalytic domain"/>
    <property type="match status" value="3"/>
</dbReference>
<accession>A0A7R8VGU1</accession>
<name>A0A7R8VGU1_TIMDO</name>
<dbReference type="InterPro" id="IPR011032">
    <property type="entry name" value="GroES-like_sf"/>
</dbReference>
<gene>
    <name evidence="2" type="ORF">TDIB3V08_LOCUS3185</name>
</gene>
<evidence type="ECO:0008006" key="3">
    <source>
        <dbReference type="Google" id="ProtNLM"/>
    </source>
</evidence>
<dbReference type="Pfam" id="PF13602">
    <property type="entry name" value="ADH_zinc_N_2"/>
    <property type="match status" value="1"/>
</dbReference>
<dbReference type="InterPro" id="IPR036291">
    <property type="entry name" value="NAD(P)-bd_dom_sf"/>
</dbReference>
<reference evidence="2" key="1">
    <citation type="submission" date="2020-11" db="EMBL/GenBank/DDBJ databases">
        <authorList>
            <person name="Tran Van P."/>
        </authorList>
    </citation>
    <scope>NUCLEOTIDE SEQUENCE</scope>
</reference>
<proteinExistence type="predicted"/>
<dbReference type="GO" id="GO:0016491">
    <property type="term" value="F:oxidoreductase activity"/>
    <property type="evidence" value="ECO:0007669"/>
    <property type="project" value="UniProtKB-KW"/>
</dbReference>
<evidence type="ECO:0000256" key="1">
    <source>
        <dbReference type="ARBA" id="ARBA00023002"/>
    </source>
</evidence>
<dbReference type="FunFam" id="3.40.50.720:FF:000405">
    <property type="entry name" value="Uncharacterized protein, isoform A"/>
    <property type="match status" value="1"/>
</dbReference>
<evidence type="ECO:0000313" key="2">
    <source>
        <dbReference type="EMBL" id="CAD7196859.1"/>
    </source>
</evidence>
<organism evidence="2">
    <name type="scientific">Timema douglasi</name>
    <name type="common">Walking stick</name>
    <dbReference type="NCBI Taxonomy" id="61478"/>
    <lineage>
        <taxon>Eukaryota</taxon>
        <taxon>Metazoa</taxon>
        <taxon>Ecdysozoa</taxon>
        <taxon>Arthropoda</taxon>
        <taxon>Hexapoda</taxon>
        <taxon>Insecta</taxon>
        <taxon>Pterygota</taxon>
        <taxon>Neoptera</taxon>
        <taxon>Polyneoptera</taxon>
        <taxon>Phasmatodea</taxon>
        <taxon>Timematodea</taxon>
        <taxon>Timematoidea</taxon>
        <taxon>Timematidae</taxon>
        <taxon>Timema</taxon>
    </lineage>
</organism>
<dbReference type="InterPro" id="IPR050129">
    <property type="entry name" value="Zn_alcohol_dh"/>
</dbReference>
<keyword evidence="1" id="KW-0560">Oxidoreductase</keyword>
<dbReference type="SUPFAM" id="SSF50129">
    <property type="entry name" value="GroES-like"/>
    <property type="match status" value="1"/>
</dbReference>
<dbReference type="EMBL" id="OA565362">
    <property type="protein sequence ID" value="CAD7196859.1"/>
    <property type="molecule type" value="Genomic_DNA"/>
</dbReference>
<dbReference type="PANTHER" id="PTHR43401">
    <property type="entry name" value="L-THREONINE 3-DEHYDROGENASE"/>
    <property type="match status" value="1"/>
</dbReference>
<dbReference type="AlphaFoldDB" id="A0A7R8VGU1"/>
<dbReference type="Gene3D" id="3.40.50.720">
    <property type="entry name" value="NAD(P)-binding Rossmann-like Domain"/>
    <property type="match status" value="1"/>
</dbReference>
<protein>
    <recommendedName>
        <fullName evidence="3">Enoyl reductase (ER) domain-containing protein</fullName>
    </recommendedName>
</protein>
<sequence length="631" mass="68751">MKEKPPPVHPTEIRTSISPSSAVELNMTSVLANYTTEVVCAGACYRIKRSPSLSSISSISSTSSLSNDFAQDLTIGGTGSIPPQSPAHYGVRDGAIFPGYEVAGIVESLGEHVEKNSGFQIGDRVVLYPYEGVPHGQTGLDRLVAPTSPLSPPTPSPNVTILFILFLYSEPEMFNITATLFLSPPSNSTYCVFTNSISDSEFDPESTSIRSSGPWHQPSTEKSPVDYVINALPCSMAGSKVWWVGNDVVGYSMAGEASGLGMSGAEDAQNSTYTTEPGMRERRRLRLQILNESAQSEHFWIFLLEHATASSIACLELLFILAISVNRQAMDVMLVRKIQRSPEEEQESGGGLGGVGKPPAYQLRLYAEYIIVPDLQFLVKLPDSIPLSVAAMLPTGALLAMNTVSSVHQHVSNILKERALPARVKTSECKGLEASTGKPRCQTCKILIVGTGGLALWALRIAGHHFINIKNRISITVASLKDEGFTLAKECEKVNVVQWNEDVYEKQLIERTIDACKGKVNIVIDFGTTSRSLHRSLQCLSKGGVVFISSEVAEKLLPKFSRRAEERQQTMKPVDMGSIEQLRQLVDIVGKGEIEPPPHTVFPAEEASEVVKKLCHSEIQGRAILRFHAIE</sequence>